<evidence type="ECO:0000313" key="4">
    <source>
        <dbReference type="Proteomes" id="UP001152173"/>
    </source>
</evidence>
<reference evidence="3" key="1">
    <citation type="submission" date="2022-05" db="EMBL/GenBank/DDBJ databases">
        <authorList>
            <person name="Colautti A."/>
            <person name="Iacumin L."/>
        </authorList>
    </citation>
    <scope>NUCLEOTIDE SEQUENCE</scope>
    <source>
        <strain evidence="3">SK 55</strain>
    </source>
</reference>
<feature type="domain" description="SLH" evidence="2">
    <location>
        <begin position="154"/>
        <end position="212"/>
    </location>
</feature>
<evidence type="ECO:0000313" key="3">
    <source>
        <dbReference type="EMBL" id="MCZ8536634.1"/>
    </source>
</evidence>
<keyword evidence="1" id="KW-0732">Signal</keyword>
<feature type="signal peptide" evidence="1">
    <location>
        <begin position="1"/>
        <end position="21"/>
    </location>
</feature>
<accession>A0A9X3LHP7</accession>
<organism evidence="3 4">
    <name type="scientific">Paenisporosarcina quisquiliarum</name>
    <dbReference type="NCBI Taxonomy" id="365346"/>
    <lineage>
        <taxon>Bacteria</taxon>
        <taxon>Bacillati</taxon>
        <taxon>Bacillota</taxon>
        <taxon>Bacilli</taxon>
        <taxon>Bacillales</taxon>
        <taxon>Caryophanaceae</taxon>
        <taxon>Paenisporosarcina</taxon>
    </lineage>
</organism>
<dbReference type="AlphaFoldDB" id="A0A9X3LHP7"/>
<gene>
    <name evidence="3" type="ORF">M9R32_05485</name>
</gene>
<dbReference type="Pfam" id="PF00395">
    <property type="entry name" value="SLH"/>
    <property type="match status" value="2"/>
</dbReference>
<dbReference type="Proteomes" id="UP001152173">
    <property type="component" value="Unassembled WGS sequence"/>
</dbReference>
<comment type="caution">
    <text evidence="3">The sequence shown here is derived from an EMBL/GenBank/DDBJ whole genome shotgun (WGS) entry which is preliminary data.</text>
</comment>
<dbReference type="InterPro" id="IPR001119">
    <property type="entry name" value="SLH_dom"/>
</dbReference>
<dbReference type="EMBL" id="JAMKBJ010000003">
    <property type="protein sequence ID" value="MCZ8536634.1"/>
    <property type="molecule type" value="Genomic_DNA"/>
</dbReference>
<evidence type="ECO:0000256" key="1">
    <source>
        <dbReference type="SAM" id="SignalP"/>
    </source>
</evidence>
<feature type="chain" id="PRO_5040752074" evidence="1">
    <location>
        <begin position="22"/>
        <end position="405"/>
    </location>
</feature>
<name>A0A9X3LHP7_9BACL</name>
<feature type="domain" description="SLH" evidence="2">
    <location>
        <begin position="90"/>
        <end position="153"/>
    </location>
</feature>
<evidence type="ECO:0000259" key="2">
    <source>
        <dbReference type="PROSITE" id="PS51272"/>
    </source>
</evidence>
<dbReference type="RefSeq" id="WP_269925729.1">
    <property type="nucleotide sequence ID" value="NZ_JAMKBJ010000003.1"/>
</dbReference>
<dbReference type="PROSITE" id="PS51272">
    <property type="entry name" value="SLH"/>
    <property type="match status" value="2"/>
</dbReference>
<keyword evidence="4" id="KW-1185">Reference proteome</keyword>
<protein>
    <submittedName>
        <fullName evidence="3">S-layer homology domain-containing protein</fullName>
    </submittedName>
</protein>
<sequence length="405" mass="45343">MKKVFASLVIGVVLASSIVMEADASVKQSIYSDLSMNNTFYEAVYSMNMKEVLEAEYTNEGKVLIDSAGIVTRGEAAFMLYMLLGMEPDTNKSFPDVKPDSPYYEAVSTIASLGYVNGFEDGTFRPEVELTRSQMTRILSGAFNYSVNTNVTVPFTDVNERWAPYVDAVYRNGVTKGVTATSFAPDKKLTRGEMSAFMHRAYKKVNGSTYNDFEVMNSVNEATRKTRILMIQGLEKYFPNQKAVDIKGDLSELVMEPYLSQALKGYETSCYNCDSANVVPDFQFGLPYKVVAKTDSILKVDATVPSNGINSGHRATIEIVRSGDSWKIKSYIVRSFKENPLKLTIEQAIDYLSFAIPLYYQNEVNSIQHTGKEPRFGLDLFLVNGKDQYIFNVNTGELTDYYPVN</sequence>
<proteinExistence type="predicted"/>